<accession>A0ABS4EM13</accession>
<sequence length="281" mass="30398">MADLTIRRGEVELATETFGEPSNPALLLIMGAMASMLWWPEEFCENLAAQGRFVIRYDNRDTGLSTTYPPGELHYTLSDMAEDAVAILDGYGIETADIVGISMGGFIAQRVALAYPDRVRTLTVMGSSPLGIDGLPSFTDAYGEHAATGESIDWTDRADVLDFMLRDVRMIASTTHPHDTAAARLLVERDMDRARSFASATNHFMLEGGDGERRPAAAELRVPLLVIHGTADPIFPIAHGEALANAVSGATLQRIEGGGHELHRNDWPQITAAIAAHARIS</sequence>
<feature type="domain" description="AB hydrolase-1" evidence="1">
    <location>
        <begin position="24"/>
        <end position="263"/>
    </location>
</feature>
<dbReference type="Gene3D" id="3.40.50.1820">
    <property type="entry name" value="alpha/beta hydrolase"/>
    <property type="match status" value="1"/>
</dbReference>
<dbReference type="InterPro" id="IPR000073">
    <property type="entry name" value="AB_hydrolase_1"/>
</dbReference>
<dbReference type="Pfam" id="PF00561">
    <property type="entry name" value="Abhydrolase_1"/>
    <property type="match status" value="1"/>
</dbReference>
<name>A0ABS4EM13_9HYPH</name>
<gene>
    <name evidence="2" type="ORF">J2Z75_002494</name>
</gene>
<keyword evidence="3" id="KW-1185">Reference proteome</keyword>
<proteinExistence type="predicted"/>
<dbReference type="EMBL" id="JAGGJV010000004">
    <property type="protein sequence ID" value="MBP1858982.1"/>
    <property type="molecule type" value="Genomic_DNA"/>
</dbReference>
<dbReference type="PANTHER" id="PTHR43433">
    <property type="entry name" value="HYDROLASE, ALPHA/BETA FOLD FAMILY PROTEIN"/>
    <property type="match status" value="1"/>
</dbReference>
<protein>
    <submittedName>
        <fullName evidence="2">Pimeloyl-ACP methyl ester carboxylesterase</fullName>
    </submittedName>
</protein>
<dbReference type="InterPro" id="IPR029058">
    <property type="entry name" value="AB_hydrolase_fold"/>
</dbReference>
<comment type="caution">
    <text evidence="2">The sequence shown here is derived from an EMBL/GenBank/DDBJ whole genome shotgun (WGS) entry which is preliminary data.</text>
</comment>
<dbReference type="PANTHER" id="PTHR43433:SF5">
    <property type="entry name" value="AB HYDROLASE-1 DOMAIN-CONTAINING PROTEIN"/>
    <property type="match status" value="1"/>
</dbReference>
<dbReference type="InterPro" id="IPR050471">
    <property type="entry name" value="AB_hydrolase"/>
</dbReference>
<dbReference type="PRINTS" id="PR00111">
    <property type="entry name" value="ABHYDROLASE"/>
</dbReference>
<dbReference type="SUPFAM" id="SSF53474">
    <property type="entry name" value="alpha/beta-Hydrolases"/>
    <property type="match status" value="1"/>
</dbReference>
<reference evidence="2 3" key="1">
    <citation type="submission" date="2021-03" db="EMBL/GenBank/DDBJ databases">
        <title>Genomic Encyclopedia of Type Strains, Phase IV (KMG-IV): sequencing the most valuable type-strain genomes for metagenomic binning, comparative biology and taxonomic classification.</title>
        <authorList>
            <person name="Goeker M."/>
        </authorList>
    </citation>
    <scope>NUCLEOTIDE SEQUENCE [LARGE SCALE GENOMIC DNA]</scope>
    <source>
        <strain evidence="2 3">DSM 26427</strain>
    </source>
</reference>
<dbReference type="RefSeq" id="WP_209852627.1">
    <property type="nucleotide sequence ID" value="NZ_JAGGJV010000004.1"/>
</dbReference>
<organism evidence="2 3">
    <name type="scientific">Rhizobium herbae</name>
    <dbReference type="NCBI Taxonomy" id="508661"/>
    <lineage>
        <taxon>Bacteria</taxon>
        <taxon>Pseudomonadati</taxon>
        <taxon>Pseudomonadota</taxon>
        <taxon>Alphaproteobacteria</taxon>
        <taxon>Hyphomicrobiales</taxon>
        <taxon>Rhizobiaceae</taxon>
        <taxon>Rhizobium/Agrobacterium group</taxon>
        <taxon>Rhizobium</taxon>
    </lineage>
</organism>
<evidence type="ECO:0000259" key="1">
    <source>
        <dbReference type="Pfam" id="PF00561"/>
    </source>
</evidence>
<dbReference type="Proteomes" id="UP000823786">
    <property type="component" value="Unassembled WGS sequence"/>
</dbReference>
<evidence type="ECO:0000313" key="3">
    <source>
        <dbReference type="Proteomes" id="UP000823786"/>
    </source>
</evidence>
<evidence type="ECO:0000313" key="2">
    <source>
        <dbReference type="EMBL" id="MBP1858982.1"/>
    </source>
</evidence>